<protein>
    <recommendedName>
        <fullName evidence="1">Double jelly roll-like domain-containing protein</fullName>
    </recommendedName>
</protein>
<dbReference type="Pfam" id="PF21738">
    <property type="entry name" value="DJR-like_dom"/>
    <property type="match status" value="1"/>
</dbReference>
<dbReference type="Proteomes" id="UP001152799">
    <property type="component" value="Chromosome 13"/>
</dbReference>
<evidence type="ECO:0000313" key="2">
    <source>
        <dbReference type="EMBL" id="CAG9763457.1"/>
    </source>
</evidence>
<dbReference type="InterPro" id="IPR049512">
    <property type="entry name" value="DJR-like_dom"/>
</dbReference>
<accession>A0A9N9MHU9</accession>
<dbReference type="OrthoDB" id="7691951at2759"/>
<evidence type="ECO:0000259" key="1">
    <source>
        <dbReference type="Pfam" id="PF21738"/>
    </source>
</evidence>
<reference evidence="2" key="1">
    <citation type="submission" date="2022-01" db="EMBL/GenBank/DDBJ databases">
        <authorList>
            <person name="King R."/>
        </authorList>
    </citation>
    <scope>NUCLEOTIDE SEQUENCE</scope>
</reference>
<dbReference type="AlphaFoldDB" id="A0A9N9MHU9"/>
<dbReference type="PANTHER" id="PTHR36159">
    <property type="entry name" value="PROTEIN CBG23766"/>
    <property type="match status" value="1"/>
</dbReference>
<keyword evidence="3" id="KW-1185">Reference proteome</keyword>
<dbReference type="EMBL" id="OU892289">
    <property type="protein sequence ID" value="CAG9763457.1"/>
    <property type="molecule type" value="Genomic_DNA"/>
</dbReference>
<feature type="domain" description="Double jelly roll-like" evidence="1">
    <location>
        <begin position="90"/>
        <end position="222"/>
    </location>
</feature>
<proteinExistence type="predicted"/>
<organism evidence="2 3">
    <name type="scientific">Ceutorhynchus assimilis</name>
    <name type="common">cabbage seed weevil</name>
    <dbReference type="NCBI Taxonomy" id="467358"/>
    <lineage>
        <taxon>Eukaryota</taxon>
        <taxon>Metazoa</taxon>
        <taxon>Ecdysozoa</taxon>
        <taxon>Arthropoda</taxon>
        <taxon>Hexapoda</taxon>
        <taxon>Insecta</taxon>
        <taxon>Pterygota</taxon>
        <taxon>Neoptera</taxon>
        <taxon>Endopterygota</taxon>
        <taxon>Coleoptera</taxon>
        <taxon>Polyphaga</taxon>
        <taxon>Cucujiformia</taxon>
        <taxon>Curculionidae</taxon>
        <taxon>Ceutorhynchinae</taxon>
        <taxon>Ceutorhynchus</taxon>
    </lineage>
</organism>
<evidence type="ECO:0000313" key="3">
    <source>
        <dbReference type="Proteomes" id="UP001152799"/>
    </source>
</evidence>
<dbReference type="PANTHER" id="PTHR36159:SF1">
    <property type="entry name" value="RETROVIRUS-RELATED POL POLYPROTEIN FROM TRANSPOSON 412-LIKE PROTEIN"/>
    <property type="match status" value="1"/>
</dbReference>
<name>A0A9N9MHU9_9CUCU</name>
<sequence>MFSKIHSYSDKETLSKHKKAFQRFKSSDSGLGEKIVALGVSGIMKTKSKLGMGMKKRGEGLKQKRKPEISFQSAVRKTKQKIAGKNSDSTRIIDKNSDILIAFRSWELIEYPELLKTNRHNWPVKTSTRVETPRHVIVAFQTEKRDSLNSNMSEFDDINLRNIKVFLNSERYPYNDLNLDISKNRFAVLYEMYSQFQTTYYGKSDEPLFDPVKFKDTAPIASERISTSRPRCYESRI</sequence>
<gene>
    <name evidence="2" type="ORF">CEUTPL_LOCUS4121</name>
</gene>